<accession>A0A1J5T0J3</accession>
<evidence type="ECO:0000259" key="1">
    <source>
        <dbReference type="Pfam" id="PF01370"/>
    </source>
</evidence>
<organism evidence="3">
    <name type="scientific">mine drainage metagenome</name>
    <dbReference type="NCBI Taxonomy" id="410659"/>
    <lineage>
        <taxon>unclassified sequences</taxon>
        <taxon>metagenomes</taxon>
        <taxon>ecological metagenomes</taxon>
    </lineage>
</organism>
<protein>
    <submittedName>
        <fullName evidence="3">Epimerase family protein</fullName>
    </submittedName>
</protein>
<evidence type="ECO:0000259" key="2">
    <source>
        <dbReference type="Pfam" id="PF08338"/>
    </source>
</evidence>
<sequence>MKLVVAGSSGLVGTALVPRLSADGHSVVRLVRGPVGDASMVTWDPSGGSVPPNLLDDVDAVVNLCGSNIAAGRWTEARKLELRESRLRTTEALVTALDSAVRRPRVLINASAVGIYGDRDNEVLTETSSAGGGFLANLCKDWEAAALKARASDVRVVCLRIGVVMSGRGGALRKLVPVFRAGLGGRLGDGRAWMSWISCEDLVRAILFVLGNASIEGPVNAVSPEPLRNRQFTETLAAALNRRAFFPMPAALLELIYGEMARETLLASCRAMPGVLRDKGFGYRFPDLPGALLDTLG</sequence>
<dbReference type="InterPro" id="IPR036291">
    <property type="entry name" value="NAD(P)-bd_dom_sf"/>
</dbReference>
<dbReference type="NCBIfam" id="TIGR01777">
    <property type="entry name" value="yfcH"/>
    <property type="match status" value="1"/>
</dbReference>
<evidence type="ECO:0000313" key="3">
    <source>
        <dbReference type="EMBL" id="OIR07372.1"/>
    </source>
</evidence>
<feature type="domain" description="DUF1731" evidence="2">
    <location>
        <begin position="248"/>
        <end position="293"/>
    </location>
</feature>
<dbReference type="InterPro" id="IPR001509">
    <property type="entry name" value="Epimerase_deHydtase"/>
</dbReference>
<dbReference type="InterPro" id="IPR013549">
    <property type="entry name" value="DUF1731"/>
</dbReference>
<name>A0A1J5T0J3_9ZZZZ</name>
<dbReference type="EMBL" id="MLJW01000038">
    <property type="protein sequence ID" value="OIR07372.1"/>
    <property type="molecule type" value="Genomic_DNA"/>
</dbReference>
<dbReference type="SUPFAM" id="SSF51735">
    <property type="entry name" value="NAD(P)-binding Rossmann-fold domains"/>
    <property type="match status" value="1"/>
</dbReference>
<reference evidence="3" key="1">
    <citation type="submission" date="2016-10" db="EMBL/GenBank/DDBJ databases">
        <title>Sequence of Gallionella enrichment culture.</title>
        <authorList>
            <person name="Poehlein A."/>
            <person name="Muehling M."/>
            <person name="Daniel R."/>
        </authorList>
    </citation>
    <scope>NUCLEOTIDE SEQUENCE</scope>
</reference>
<dbReference type="PANTHER" id="PTHR11092">
    <property type="entry name" value="SUGAR NUCLEOTIDE EPIMERASE RELATED"/>
    <property type="match status" value="1"/>
</dbReference>
<dbReference type="PANTHER" id="PTHR11092:SF0">
    <property type="entry name" value="EPIMERASE FAMILY PROTEIN SDR39U1"/>
    <property type="match status" value="1"/>
</dbReference>
<dbReference type="InterPro" id="IPR010099">
    <property type="entry name" value="SDR39U1"/>
</dbReference>
<comment type="caution">
    <text evidence="3">The sequence shown here is derived from an EMBL/GenBank/DDBJ whole genome shotgun (WGS) entry which is preliminary data.</text>
</comment>
<proteinExistence type="predicted"/>
<dbReference type="AlphaFoldDB" id="A0A1J5T0J3"/>
<dbReference type="Pfam" id="PF01370">
    <property type="entry name" value="Epimerase"/>
    <property type="match status" value="1"/>
</dbReference>
<dbReference type="Gene3D" id="3.40.50.720">
    <property type="entry name" value="NAD(P)-binding Rossmann-like Domain"/>
    <property type="match status" value="1"/>
</dbReference>
<gene>
    <name evidence="3" type="ORF">GALL_106280</name>
</gene>
<dbReference type="Pfam" id="PF08338">
    <property type="entry name" value="DUF1731"/>
    <property type="match status" value="1"/>
</dbReference>
<feature type="domain" description="NAD-dependent epimerase/dehydratase" evidence="1">
    <location>
        <begin position="4"/>
        <end position="212"/>
    </location>
</feature>